<dbReference type="OrthoDB" id="77405at2759"/>
<comment type="similarity">
    <text evidence="1">Belongs to the MsrA Met sulfoxide reductase family.</text>
</comment>
<dbReference type="VEuPathDB" id="GiardiaDB:SS50377_20992"/>
<dbReference type="HAMAP" id="MF_01401">
    <property type="entry name" value="MsrA"/>
    <property type="match status" value="1"/>
</dbReference>
<dbReference type="Gene3D" id="3.30.1060.10">
    <property type="entry name" value="Peptide methionine sulphoxide reductase MsrA"/>
    <property type="match status" value="1"/>
</dbReference>
<dbReference type="InterPro" id="IPR036509">
    <property type="entry name" value="Met_Sox_Rdtase_MsrA_sf"/>
</dbReference>
<evidence type="ECO:0000256" key="3">
    <source>
        <dbReference type="ARBA" id="ARBA00023002"/>
    </source>
</evidence>
<accession>V6LSD5</accession>
<dbReference type="Proteomes" id="UP000018208">
    <property type="component" value="Unassembled WGS sequence"/>
</dbReference>
<evidence type="ECO:0000313" key="9">
    <source>
        <dbReference type="EMBL" id="EST43659.1"/>
    </source>
</evidence>
<evidence type="ECO:0000256" key="1">
    <source>
        <dbReference type="ARBA" id="ARBA00005591"/>
    </source>
</evidence>
<proteinExistence type="inferred from homology"/>
<evidence type="ECO:0000313" key="10">
    <source>
        <dbReference type="EMBL" id="KAH0577638.1"/>
    </source>
</evidence>
<reference evidence="9 10" key="1">
    <citation type="journal article" date="2014" name="PLoS Genet.">
        <title>The Genome of Spironucleus salmonicida Highlights a Fish Pathogen Adapted to Fluctuating Environments.</title>
        <authorList>
            <person name="Xu F."/>
            <person name="Jerlstrom-Hultqvist J."/>
            <person name="Einarsson E."/>
            <person name="Astvaldsson A."/>
            <person name="Svard S.G."/>
            <person name="Andersson J.O."/>
        </authorList>
    </citation>
    <scope>NUCLEOTIDE SEQUENCE</scope>
    <source>
        <strain evidence="10">ATCC 50377</strain>
    </source>
</reference>
<comment type="catalytic activity">
    <reaction evidence="7">
        <text>[thioredoxin]-disulfide + L-methionine + H2O = L-methionine (S)-S-oxide + [thioredoxin]-dithiol</text>
        <dbReference type="Rhea" id="RHEA:19993"/>
        <dbReference type="Rhea" id="RHEA-COMP:10698"/>
        <dbReference type="Rhea" id="RHEA-COMP:10700"/>
        <dbReference type="ChEBI" id="CHEBI:15377"/>
        <dbReference type="ChEBI" id="CHEBI:29950"/>
        <dbReference type="ChEBI" id="CHEBI:50058"/>
        <dbReference type="ChEBI" id="CHEBI:57844"/>
        <dbReference type="ChEBI" id="CHEBI:58772"/>
        <dbReference type="EC" id="1.8.4.11"/>
    </reaction>
</comment>
<name>V6LSD5_9EUKA</name>
<evidence type="ECO:0000256" key="2">
    <source>
        <dbReference type="ARBA" id="ARBA00012502"/>
    </source>
</evidence>
<dbReference type="EMBL" id="AUWU02000001">
    <property type="protein sequence ID" value="KAH0577638.1"/>
    <property type="molecule type" value="Genomic_DNA"/>
</dbReference>
<gene>
    <name evidence="9" type="ORF">SS50377_16702</name>
    <name evidence="10" type="ORF">SS50377_20992</name>
</gene>
<dbReference type="EMBL" id="KI546135">
    <property type="protein sequence ID" value="EST43659.1"/>
    <property type="molecule type" value="Genomic_DNA"/>
</dbReference>
<evidence type="ECO:0000256" key="7">
    <source>
        <dbReference type="ARBA" id="ARBA00048782"/>
    </source>
</evidence>
<dbReference type="PANTHER" id="PTHR42799:SF2">
    <property type="entry name" value="MITOCHONDRIAL PEPTIDE METHIONINE SULFOXIDE REDUCTASE"/>
    <property type="match status" value="1"/>
</dbReference>
<comment type="catalytic activity">
    <reaction evidence="6">
        <text>L-methionyl-[protein] + [thioredoxin]-disulfide + H2O = L-methionyl-(S)-S-oxide-[protein] + [thioredoxin]-dithiol</text>
        <dbReference type="Rhea" id="RHEA:14217"/>
        <dbReference type="Rhea" id="RHEA-COMP:10698"/>
        <dbReference type="Rhea" id="RHEA-COMP:10700"/>
        <dbReference type="Rhea" id="RHEA-COMP:12313"/>
        <dbReference type="Rhea" id="RHEA-COMP:12315"/>
        <dbReference type="ChEBI" id="CHEBI:15377"/>
        <dbReference type="ChEBI" id="CHEBI:16044"/>
        <dbReference type="ChEBI" id="CHEBI:29950"/>
        <dbReference type="ChEBI" id="CHEBI:44120"/>
        <dbReference type="ChEBI" id="CHEBI:50058"/>
        <dbReference type="EC" id="1.8.4.11"/>
    </reaction>
</comment>
<reference evidence="10" key="2">
    <citation type="submission" date="2020-12" db="EMBL/GenBank/DDBJ databases">
        <title>New Spironucleus salmonicida genome in near-complete chromosomes.</title>
        <authorList>
            <person name="Xu F."/>
            <person name="Kurt Z."/>
            <person name="Jimenez-Gonzalez A."/>
            <person name="Astvaldsson A."/>
            <person name="Andersson J.O."/>
            <person name="Svard S.G."/>
        </authorList>
    </citation>
    <scope>NUCLEOTIDE SEQUENCE</scope>
    <source>
        <strain evidence="10">ATCC 50377</strain>
    </source>
</reference>
<evidence type="ECO:0000256" key="6">
    <source>
        <dbReference type="ARBA" id="ARBA00047806"/>
    </source>
</evidence>
<evidence type="ECO:0000256" key="4">
    <source>
        <dbReference type="ARBA" id="ARBA00030273"/>
    </source>
</evidence>
<keyword evidence="11" id="KW-1185">Reference proteome</keyword>
<evidence type="ECO:0000256" key="5">
    <source>
        <dbReference type="ARBA" id="ARBA00030643"/>
    </source>
</evidence>
<dbReference type="NCBIfam" id="TIGR00401">
    <property type="entry name" value="msrA"/>
    <property type="match status" value="1"/>
</dbReference>
<feature type="domain" description="Peptide methionine sulphoxide reductase MsrA" evidence="8">
    <location>
        <begin position="2"/>
        <end position="153"/>
    </location>
</feature>
<dbReference type="GO" id="GO:0008113">
    <property type="term" value="F:peptide-methionine (S)-S-oxide reductase activity"/>
    <property type="evidence" value="ECO:0007669"/>
    <property type="project" value="UniProtKB-EC"/>
</dbReference>
<dbReference type="PANTHER" id="PTHR42799">
    <property type="entry name" value="MITOCHONDRIAL PEPTIDE METHIONINE SULFOXIDE REDUCTASE"/>
    <property type="match status" value="1"/>
</dbReference>
<keyword evidence="3" id="KW-0560">Oxidoreductase</keyword>
<dbReference type="InterPro" id="IPR002569">
    <property type="entry name" value="Met_Sox_Rdtase_MsrA_dom"/>
</dbReference>
<dbReference type="GO" id="GO:0005737">
    <property type="term" value="C:cytoplasm"/>
    <property type="evidence" value="ECO:0007669"/>
    <property type="project" value="TreeGrafter"/>
</dbReference>
<evidence type="ECO:0000313" key="11">
    <source>
        <dbReference type="Proteomes" id="UP000018208"/>
    </source>
</evidence>
<dbReference type="AlphaFoldDB" id="V6LSD5"/>
<dbReference type="SUPFAM" id="SSF55068">
    <property type="entry name" value="Peptide methionine sulfoxide reductase"/>
    <property type="match status" value="1"/>
</dbReference>
<dbReference type="EC" id="1.8.4.11" evidence="2"/>
<protein>
    <recommendedName>
        <fullName evidence="2">peptide-methionine (S)-S-oxide reductase</fullName>
        <ecNumber evidence="2">1.8.4.11</ecNumber>
    </recommendedName>
    <alternativeName>
        <fullName evidence="5">Peptide-methionine (S)-S-oxide reductase</fullName>
    </alternativeName>
    <alternativeName>
        <fullName evidence="4">Protein-methionine-S-oxide reductase</fullName>
    </alternativeName>
</protein>
<sequence>MTIYLAGGCFWGVQEVFREMKGVTSTSTGYANSNIDNPKYKQVCQGTTGASEAIQINYNPSIVSLQQILDVYFTIIDPTILNRQGNDRGTQYRTGIYWVTEDDAKTIEQKINSVQEDYSEAKIVVEVMKLENYFIAEDYHQNYLKNNPSGYCHIDIAKHKQ</sequence>
<evidence type="ECO:0000259" key="8">
    <source>
        <dbReference type="Pfam" id="PF01625"/>
    </source>
</evidence>
<dbReference type="GO" id="GO:0034599">
    <property type="term" value="P:cellular response to oxidative stress"/>
    <property type="evidence" value="ECO:0007669"/>
    <property type="project" value="TreeGrafter"/>
</dbReference>
<organism evidence="9">
    <name type="scientific">Spironucleus salmonicida</name>
    <dbReference type="NCBI Taxonomy" id="348837"/>
    <lineage>
        <taxon>Eukaryota</taxon>
        <taxon>Metamonada</taxon>
        <taxon>Diplomonadida</taxon>
        <taxon>Hexamitidae</taxon>
        <taxon>Hexamitinae</taxon>
        <taxon>Spironucleus</taxon>
    </lineage>
</organism>
<dbReference type="InterPro" id="IPR050162">
    <property type="entry name" value="MsrA_MetSO_reductase"/>
</dbReference>
<dbReference type="Pfam" id="PF01625">
    <property type="entry name" value="PMSR"/>
    <property type="match status" value="1"/>
</dbReference>